<evidence type="ECO:0000256" key="3">
    <source>
        <dbReference type="ARBA" id="ARBA00023125"/>
    </source>
</evidence>
<dbReference type="PROSITE" id="PS51898">
    <property type="entry name" value="TYR_RECOMBINASE"/>
    <property type="match status" value="1"/>
</dbReference>
<dbReference type="Pfam" id="PF14659">
    <property type="entry name" value="Phage_int_SAM_3"/>
    <property type="match status" value="1"/>
</dbReference>
<dbReference type="InterPro" id="IPR002104">
    <property type="entry name" value="Integrase_catalytic"/>
</dbReference>
<comment type="similarity">
    <text evidence="1">Belongs to the 'phage' integrase family.</text>
</comment>
<dbReference type="PANTHER" id="PTHR30349:SF64">
    <property type="entry name" value="PROPHAGE INTEGRASE INTD-RELATED"/>
    <property type="match status" value="1"/>
</dbReference>
<dbReference type="CDD" id="cd01189">
    <property type="entry name" value="INT_ICEBs1_C_like"/>
    <property type="match status" value="1"/>
</dbReference>
<evidence type="ECO:0000313" key="6">
    <source>
        <dbReference type="EMBL" id="ALS03369.1"/>
    </source>
</evidence>
<dbReference type="PANTHER" id="PTHR30349">
    <property type="entry name" value="PHAGE INTEGRASE-RELATED"/>
    <property type="match status" value="1"/>
</dbReference>
<evidence type="ECO:0000256" key="2">
    <source>
        <dbReference type="ARBA" id="ARBA00022908"/>
    </source>
</evidence>
<keyword evidence="3" id="KW-0238">DNA-binding</keyword>
<keyword evidence="2" id="KW-0229">DNA integration</keyword>
<dbReference type="InterPro" id="IPR011010">
    <property type="entry name" value="DNA_brk_join_enz"/>
</dbReference>
<dbReference type="InterPro" id="IPR013762">
    <property type="entry name" value="Integrase-like_cat_sf"/>
</dbReference>
<evidence type="ECO:0000313" key="7">
    <source>
        <dbReference type="Proteomes" id="UP000065511"/>
    </source>
</evidence>
<evidence type="ECO:0000256" key="1">
    <source>
        <dbReference type="ARBA" id="ARBA00008857"/>
    </source>
</evidence>
<keyword evidence="7" id="KW-1185">Reference proteome</keyword>
<organism evidence="6 7">
    <name type="scientific">Enterococcus silesiacus</name>
    <dbReference type="NCBI Taxonomy" id="332949"/>
    <lineage>
        <taxon>Bacteria</taxon>
        <taxon>Bacillati</taxon>
        <taxon>Bacillota</taxon>
        <taxon>Bacilli</taxon>
        <taxon>Lactobacillales</taxon>
        <taxon>Enterococcaceae</taxon>
        <taxon>Enterococcus</taxon>
    </lineage>
</organism>
<dbReference type="InterPro" id="IPR004107">
    <property type="entry name" value="Integrase_SAM-like_N"/>
</dbReference>
<accession>A0ABM5WDK7</accession>
<name>A0ABM5WDK7_9ENTE</name>
<dbReference type="Pfam" id="PF00589">
    <property type="entry name" value="Phage_integrase"/>
    <property type="match status" value="1"/>
</dbReference>
<reference evidence="6 7" key="1">
    <citation type="submission" date="2015-12" db="EMBL/GenBank/DDBJ databases">
        <authorList>
            <person name="Lauer A."/>
            <person name="Humrighouse B."/>
            <person name="Loparev V."/>
            <person name="Shewmaker P.L."/>
            <person name="Whitney A.M."/>
            <person name="McLaughlin R.W."/>
        </authorList>
    </citation>
    <scope>NUCLEOTIDE SEQUENCE [LARGE SCALE GENOMIC DNA]</scope>
    <source>
        <strain evidence="6 7">LMG 23085</strain>
    </source>
</reference>
<keyword evidence="4" id="KW-0233">DNA recombination</keyword>
<dbReference type="InterPro" id="IPR010998">
    <property type="entry name" value="Integrase_recombinase_N"/>
</dbReference>
<dbReference type="SUPFAM" id="SSF56349">
    <property type="entry name" value="DNA breaking-rejoining enzymes"/>
    <property type="match status" value="1"/>
</dbReference>
<dbReference type="InterPro" id="IPR050090">
    <property type="entry name" value="Tyrosine_recombinase_XerCD"/>
</dbReference>
<evidence type="ECO:0000259" key="5">
    <source>
        <dbReference type="PROSITE" id="PS51898"/>
    </source>
</evidence>
<dbReference type="Gene3D" id="1.10.150.130">
    <property type="match status" value="1"/>
</dbReference>
<dbReference type="EMBL" id="CP013614">
    <property type="protein sequence ID" value="ALS03369.1"/>
    <property type="molecule type" value="Genomic_DNA"/>
</dbReference>
<gene>
    <name evidence="6" type="ORF">ATZ33_17255</name>
</gene>
<protein>
    <recommendedName>
        <fullName evidence="5">Tyr recombinase domain-containing protein</fullName>
    </recommendedName>
</protein>
<dbReference type="Gene3D" id="1.10.443.10">
    <property type="entry name" value="Intergrase catalytic core"/>
    <property type="match status" value="1"/>
</dbReference>
<feature type="domain" description="Tyr recombinase" evidence="5">
    <location>
        <begin position="124"/>
        <end position="326"/>
    </location>
</feature>
<dbReference type="Proteomes" id="UP000065511">
    <property type="component" value="Chromosome"/>
</dbReference>
<evidence type="ECO:0000256" key="4">
    <source>
        <dbReference type="ARBA" id="ARBA00023172"/>
    </source>
</evidence>
<proteinExistence type="inferred from homology"/>
<sequence>MLELSVKENGFSSSQKAPTFKEVSDIWFAHYKKSVTESTLSRTRILFDKHILPKFGSIKIDKIDTMNCQKIINEWHEKSTYKNYPLFMNYIDKVFKLSINMGITNQNPTTNVLIPVRKNSNTEKKLKFYTKDQLQNFLATIENEQNPYFKIRDYTLFRLLAFSGCRIGEILALTWSDLDFNTNTLSIHRTVTKGQDYYISETPKTKKSNRQIVLDQKTIKQLNKWKLSQKQFLFKFGFSQPAFIFTTEKNNFTINQAVTERYKVYQNRAKLPDIGLHGFRHTHASMLYNAKATDKEVAERLGHSNIKTTLNIYTHLSDDQKEGTTEKLIKYIEF</sequence>